<dbReference type="Gene3D" id="3.10.10.10">
    <property type="entry name" value="HIV Type 1 Reverse Transcriptase, subunit A, domain 1"/>
    <property type="match status" value="2"/>
</dbReference>
<dbReference type="Pfam" id="PF00078">
    <property type="entry name" value="RVT_1"/>
    <property type="match status" value="1"/>
</dbReference>
<reference evidence="4" key="1">
    <citation type="journal article" date="2019" name="Sci. Rep.">
        <title>Draft genome of Tanacetum cinerariifolium, the natural source of mosquito coil.</title>
        <authorList>
            <person name="Yamashiro T."/>
            <person name="Shiraishi A."/>
            <person name="Satake H."/>
            <person name="Nakayama K."/>
        </authorList>
    </citation>
    <scope>NUCLEOTIDE SEQUENCE</scope>
</reference>
<proteinExistence type="predicted"/>
<feature type="domain" description="Reverse transcriptase" evidence="2">
    <location>
        <begin position="588"/>
        <end position="649"/>
    </location>
</feature>
<evidence type="ECO:0000259" key="2">
    <source>
        <dbReference type="Pfam" id="PF00078"/>
    </source>
</evidence>
<dbReference type="Gene3D" id="3.30.70.270">
    <property type="match status" value="1"/>
</dbReference>
<protein>
    <submittedName>
        <fullName evidence="4">Uncharacterized protein</fullName>
    </submittedName>
</protein>
<name>A0A6L2N1V2_TANCI</name>
<dbReference type="InterPro" id="IPR000477">
    <property type="entry name" value="RT_dom"/>
</dbReference>
<feature type="region of interest" description="Disordered" evidence="1">
    <location>
        <begin position="427"/>
        <end position="448"/>
    </location>
</feature>
<dbReference type="InterPro" id="IPR053134">
    <property type="entry name" value="RNA-dir_DNA_polymerase"/>
</dbReference>
<dbReference type="CDD" id="cd01647">
    <property type="entry name" value="RT_LTR"/>
    <property type="match status" value="1"/>
</dbReference>
<feature type="region of interest" description="Disordered" evidence="1">
    <location>
        <begin position="337"/>
        <end position="376"/>
    </location>
</feature>
<evidence type="ECO:0000313" key="4">
    <source>
        <dbReference type="EMBL" id="GEU79092.1"/>
    </source>
</evidence>
<dbReference type="InterPro" id="IPR041577">
    <property type="entry name" value="RT_RNaseH_2"/>
</dbReference>
<dbReference type="EMBL" id="BKCJ010007802">
    <property type="protein sequence ID" value="GEU79092.1"/>
    <property type="molecule type" value="Genomic_DNA"/>
</dbReference>
<evidence type="ECO:0000259" key="3">
    <source>
        <dbReference type="Pfam" id="PF17919"/>
    </source>
</evidence>
<organism evidence="4">
    <name type="scientific">Tanacetum cinerariifolium</name>
    <name type="common">Dalmatian daisy</name>
    <name type="synonym">Chrysanthemum cinerariifolium</name>
    <dbReference type="NCBI Taxonomy" id="118510"/>
    <lineage>
        <taxon>Eukaryota</taxon>
        <taxon>Viridiplantae</taxon>
        <taxon>Streptophyta</taxon>
        <taxon>Embryophyta</taxon>
        <taxon>Tracheophyta</taxon>
        <taxon>Spermatophyta</taxon>
        <taxon>Magnoliopsida</taxon>
        <taxon>eudicotyledons</taxon>
        <taxon>Gunneridae</taxon>
        <taxon>Pentapetalae</taxon>
        <taxon>asterids</taxon>
        <taxon>campanulids</taxon>
        <taxon>Asterales</taxon>
        <taxon>Asteraceae</taxon>
        <taxon>Asteroideae</taxon>
        <taxon>Anthemideae</taxon>
        <taxon>Anthemidinae</taxon>
        <taxon>Tanacetum</taxon>
    </lineage>
</organism>
<dbReference type="PANTHER" id="PTHR24559">
    <property type="entry name" value="TRANSPOSON TY3-I GAG-POL POLYPROTEIN"/>
    <property type="match status" value="1"/>
</dbReference>
<evidence type="ECO:0000256" key="1">
    <source>
        <dbReference type="SAM" id="MobiDB-lite"/>
    </source>
</evidence>
<feature type="compositionally biased region" description="Polar residues" evidence="1">
    <location>
        <begin position="344"/>
        <end position="356"/>
    </location>
</feature>
<comment type="caution">
    <text evidence="4">The sequence shown here is derived from an EMBL/GenBank/DDBJ whole genome shotgun (WGS) entry which is preliminary data.</text>
</comment>
<dbReference type="Pfam" id="PF17919">
    <property type="entry name" value="RT_RNaseH_2"/>
    <property type="match status" value="1"/>
</dbReference>
<feature type="region of interest" description="Disordered" evidence="1">
    <location>
        <begin position="176"/>
        <end position="218"/>
    </location>
</feature>
<feature type="compositionally biased region" description="Basic and acidic residues" evidence="1">
    <location>
        <begin position="357"/>
        <end position="369"/>
    </location>
</feature>
<feature type="domain" description="Reverse transcriptase/retrotransposon-derived protein RNase H-like" evidence="3">
    <location>
        <begin position="650"/>
        <end position="718"/>
    </location>
</feature>
<dbReference type="InterPro" id="IPR043502">
    <property type="entry name" value="DNA/RNA_pol_sf"/>
</dbReference>
<dbReference type="PANTHER" id="PTHR24559:SF444">
    <property type="entry name" value="REVERSE TRANSCRIPTASE DOMAIN-CONTAINING PROTEIN"/>
    <property type="match status" value="1"/>
</dbReference>
<gene>
    <name evidence="4" type="ORF">Tci_051070</name>
</gene>
<accession>A0A6L2N1V2</accession>
<dbReference type="SUPFAM" id="SSF56672">
    <property type="entry name" value="DNA/RNA polymerases"/>
    <property type="match status" value="1"/>
</dbReference>
<sequence length="719" mass="79537">MKGYKLKDLKLKEFDSIQEMFDKAFKRVNIFKDFKTELVEGKEKRAGTELEQEITKKQKVKDDKEKSMQIYMLVEKKYPLTPPTLSMILGSKEVFRSILLVMMKLSIKKLDDFEEEYPVYGRIVRIISLLDVVGITAAQVCVNTAQLELVLLVAVVESNADTCPCQSEGVTDCAGRATAVPQGGRTGERSGRGGGRTRGRSGDQGNGGIDGQGVQVGGQGTEVNEGVEGVLDFSTIIAQQLQNLLPTILAQVGNQGSNLGNARIQDGDAVNDNMRGDGGAIVYTHWIEKMESVQDMSRCKDNQKNHAMVGAGCVAYTDRFYELARLVPHLVTPENKRIERNGSLKKNPNKRGNSGEPSKDRNARDENKRTRTGNAFATTTNTVRREYNVLIPKCKPTAALGACYECGGIDHFKAACPRLSQAQRTKGNRSNQVVANNRGQGHGNNDNQARGRAFMLGAEEARKDSNIMTGIEPSDLGFSYEIEIASGGSFGVNISMDWLSNHKAKIICHEKVVRIPLLDVKRLSQGIFGWPIKITPIWEIKFWIELVLGAITVAKSPYQLAPSKMKKLLGQLKELQEKGFIRPSSSPWGAPVLFMKKKDGSQYFNKIDLRSGYHQLRVHEDDIAKTVFRTRYGHFEFTVMPFGLTNAPADKLCNAHVLALLDGPGDFVVYCDASGLGLGCVLMQRGKVIDYASRQLKIYEKNFTTHDLELGAVVFALKI</sequence>
<feature type="compositionally biased region" description="Gly residues" evidence="1">
    <location>
        <begin position="192"/>
        <end position="218"/>
    </location>
</feature>
<dbReference type="InterPro" id="IPR043128">
    <property type="entry name" value="Rev_trsase/Diguanyl_cyclase"/>
</dbReference>
<dbReference type="AlphaFoldDB" id="A0A6L2N1V2"/>